<reference evidence="5 6" key="1">
    <citation type="submission" date="2024-08" db="EMBL/GenBank/DDBJ databases">
        <title>Whole-genome sequencing of halo(alkali)philic microorganisms from hypersaline lakes.</title>
        <authorList>
            <person name="Sorokin D.Y."/>
            <person name="Merkel A.Y."/>
            <person name="Messina E."/>
            <person name="Yakimov M."/>
        </authorList>
    </citation>
    <scope>NUCLEOTIDE SEQUENCE [LARGE SCALE GENOMIC DNA]</scope>
    <source>
        <strain evidence="5 6">Cl-TMA</strain>
    </source>
</reference>
<sequence length="338" mass="36608">MTAEHPEQASLREEAIDWLLLVEAAPEDENVRAELAAWRRRSAAHEAAYRSVADTWQLAESLPRDYAERFAPASPSGPETGREVRGRRSTRIPPMRIPGGRLTAGMAATALLAGLLTLWAPWLYLGADYLTGVGEVRKVALGDGSTVYLGAESAVSVRYGPSARRVRLLRGRAFFEVEPSAERPFSVSTGAVTATAKGTAYGVEAGEESVSVAVRSGSVEVRLKGAGGRSVQLSPGERLRMARDTGTVSRTRTAVANIASWREGRLVVDGMTLTEVIERIGHHHRGMIWLRDRELAGQRVTGVFNLDHPLAALRAAAGTRDARVTEYTPYLVVVSARE</sequence>
<keyword evidence="6" id="KW-1185">Reference proteome</keyword>
<keyword evidence="2" id="KW-0472">Membrane</keyword>
<evidence type="ECO:0000259" key="4">
    <source>
        <dbReference type="Pfam" id="PF16220"/>
    </source>
</evidence>
<dbReference type="Proteomes" id="UP001575181">
    <property type="component" value="Unassembled WGS sequence"/>
</dbReference>
<evidence type="ECO:0000256" key="1">
    <source>
        <dbReference type="SAM" id="MobiDB-lite"/>
    </source>
</evidence>
<organism evidence="5 6">
    <name type="scientific">Thiohalorhabdus methylotrophus</name>
    <dbReference type="NCBI Taxonomy" id="3242694"/>
    <lineage>
        <taxon>Bacteria</taxon>
        <taxon>Pseudomonadati</taxon>
        <taxon>Pseudomonadota</taxon>
        <taxon>Gammaproteobacteria</taxon>
        <taxon>Thiohalorhabdales</taxon>
        <taxon>Thiohalorhabdaceae</taxon>
        <taxon>Thiohalorhabdus</taxon>
    </lineage>
</organism>
<dbReference type="PIRSF" id="PIRSF018266">
    <property type="entry name" value="FecR"/>
    <property type="match status" value="1"/>
</dbReference>
<protein>
    <submittedName>
        <fullName evidence="5">FecR domain-containing protein</fullName>
    </submittedName>
</protein>
<evidence type="ECO:0000259" key="3">
    <source>
        <dbReference type="Pfam" id="PF04773"/>
    </source>
</evidence>
<dbReference type="PANTHER" id="PTHR30273:SF2">
    <property type="entry name" value="PROTEIN FECR"/>
    <property type="match status" value="1"/>
</dbReference>
<comment type="caution">
    <text evidence="5">The sequence shown here is derived from an EMBL/GenBank/DDBJ whole genome shotgun (WGS) entry which is preliminary data.</text>
</comment>
<dbReference type="InterPro" id="IPR032623">
    <property type="entry name" value="FecR_N"/>
</dbReference>
<dbReference type="Gene3D" id="2.60.120.1440">
    <property type="match status" value="1"/>
</dbReference>
<accession>A0ABV4TYT6</accession>
<evidence type="ECO:0000313" key="5">
    <source>
        <dbReference type="EMBL" id="MFA9462423.1"/>
    </source>
</evidence>
<name>A0ABV4TYT6_9GAMM</name>
<keyword evidence="2" id="KW-1133">Transmembrane helix</keyword>
<dbReference type="Pfam" id="PF04773">
    <property type="entry name" value="FecR"/>
    <property type="match status" value="1"/>
</dbReference>
<dbReference type="RefSeq" id="WP_373657213.1">
    <property type="nucleotide sequence ID" value="NZ_JBGUAW010000014.1"/>
</dbReference>
<dbReference type="InterPro" id="IPR012373">
    <property type="entry name" value="Ferrdict_sens_TM"/>
</dbReference>
<feature type="domain" description="FecR protein" evidence="3">
    <location>
        <begin position="128"/>
        <end position="220"/>
    </location>
</feature>
<feature type="region of interest" description="Disordered" evidence="1">
    <location>
        <begin position="68"/>
        <end position="96"/>
    </location>
</feature>
<evidence type="ECO:0000256" key="2">
    <source>
        <dbReference type="SAM" id="Phobius"/>
    </source>
</evidence>
<evidence type="ECO:0000313" key="6">
    <source>
        <dbReference type="Proteomes" id="UP001575181"/>
    </source>
</evidence>
<proteinExistence type="predicted"/>
<feature type="transmembrane region" description="Helical" evidence="2">
    <location>
        <begin position="102"/>
        <end position="124"/>
    </location>
</feature>
<dbReference type="Pfam" id="PF16220">
    <property type="entry name" value="DUF4880"/>
    <property type="match status" value="1"/>
</dbReference>
<dbReference type="EMBL" id="JBGUAW010000014">
    <property type="protein sequence ID" value="MFA9462423.1"/>
    <property type="molecule type" value="Genomic_DNA"/>
</dbReference>
<keyword evidence="2" id="KW-0812">Transmembrane</keyword>
<dbReference type="PANTHER" id="PTHR30273">
    <property type="entry name" value="PERIPLASMIC SIGNAL SENSOR AND SIGMA FACTOR ACTIVATOR FECR-RELATED"/>
    <property type="match status" value="1"/>
</dbReference>
<feature type="domain" description="FecR N-terminal" evidence="4">
    <location>
        <begin position="13"/>
        <end position="53"/>
    </location>
</feature>
<gene>
    <name evidence="5" type="ORF">ACERLL_16560</name>
</gene>
<dbReference type="InterPro" id="IPR006860">
    <property type="entry name" value="FecR"/>
</dbReference>